<dbReference type="SUPFAM" id="SSF56112">
    <property type="entry name" value="Protein kinase-like (PK-like)"/>
    <property type="match status" value="1"/>
</dbReference>
<dbReference type="InterPro" id="IPR004147">
    <property type="entry name" value="ABC1_dom"/>
</dbReference>
<evidence type="ECO:0000259" key="2">
    <source>
        <dbReference type="Pfam" id="PF03109"/>
    </source>
</evidence>
<feature type="domain" description="ABC1 atypical kinase-like" evidence="2">
    <location>
        <begin position="4"/>
        <end position="261"/>
    </location>
</feature>
<dbReference type="CDD" id="cd13969">
    <property type="entry name" value="ADCK1-like"/>
    <property type="match status" value="1"/>
</dbReference>
<sequence>MKPLQDSCEQSSIESLKKVIEAEMGRPASEIFSEIEVEPLGVASLAQVHRGRLRETGEEVAIKVQHQDVRKYAHVDIITVSALVRLIYKVFPEFQFMWLADEMKKSLPIEMNFVNEKNNAEQVENNFKNRTDIPLKIPRVISATPRVLIMEFIEGFRLDNIESLDRHNIKPARVSRQIARIFGEMTFNDGLVHCDPHPGNLLIRPSVPPKSWFWSFFGFPPRENFEIVLLDHGLYRRLSPDFRLDYARLWSSLLRGDKEQIDLLSRRFIPPSSNKADLHVVLSCILTGQSWDNVVSGNLSRTNISATKFDATTILSQSETFFFDISRVMAAVPPDLILLIKTNDLLRLIDRSLFVNLPPASQTRACTQSWLILSHYCLAYLYTSARSNILSFYQSHYNASSPLLRYIYSLPSLLFCYLNYLSLDIPVTLYSYLLS</sequence>
<keyword evidence="3" id="KW-0808">Transferase</keyword>
<proteinExistence type="inferred from homology"/>
<evidence type="ECO:0000256" key="1">
    <source>
        <dbReference type="ARBA" id="ARBA00009670"/>
    </source>
</evidence>
<dbReference type="InterPro" id="IPR051130">
    <property type="entry name" value="Mito_struct-func_regulator"/>
</dbReference>
<dbReference type="GO" id="GO:0016301">
    <property type="term" value="F:kinase activity"/>
    <property type="evidence" value="ECO:0007669"/>
    <property type="project" value="UniProtKB-KW"/>
</dbReference>
<dbReference type="GO" id="GO:0007005">
    <property type="term" value="P:mitochondrion organization"/>
    <property type="evidence" value="ECO:0007669"/>
    <property type="project" value="TreeGrafter"/>
</dbReference>
<dbReference type="InterPro" id="IPR011009">
    <property type="entry name" value="Kinase-like_dom_sf"/>
</dbReference>
<keyword evidence="3" id="KW-0418">Kinase</keyword>
<dbReference type="OrthoDB" id="427480at2759"/>
<keyword evidence="4" id="KW-1185">Reference proteome</keyword>
<dbReference type="PANTHER" id="PTHR43173:SF19">
    <property type="entry name" value="AARF DOMAIN-CONTAINING PROTEIN KINASE 1"/>
    <property type="match status" value="1"/>
</dbReference>
<dbReference type="AlphaFoldDB" id="A0A1R1PZI6"/>
<evidence type="ECO:0000313" key="4">
    <source>
        <dbReference type="Proteomes" id="UP000188320"/>
    </source>
</evidence>
<comment type="similarity">
    <text evidence="1">Belongs to the protein kinase superfamily. ADCK protein kinase family.</text>
</comment>
<dbReference type="EMBL" id="LSSK01000007">
    <property type="protein sequence ID" value="OMH86349.1"/>
    <property type="molecule type" value="Genomic_DNA"/>
</dbReference>
<dbReference type="InterPro" id="IPR045307">
    <property type="entry name" value="ADCK1_dom"/>
</dbReference>
<dbReference type="PANTHER" id="PTHR43173">
    <property type="entry name" value="ABC1 FAMILY PROTEIN"/>
    <property type="match status" value="1"/>
</dbReference>
<organism evidence="3 4">
    <name type="scientific">Zancudomyces culisetae</name>
    <name type="common">Gut fungus</name>
    <name type="synonym">Smittium culisetae</name>
    <dbReference type="NCBI Taxonomy" id="1213189"/>
    <lineage>
        <taxon>Eukaryota</taxon>
        <taxon>Fungi</taxon>
        <taxon>Fungi incertae sedis</taxon>
        <taxon>Zoopagomycota</taxon>
        <taxon>Kickxellomycotina</taxon>
        <taxon>Harpellomycetes</taxon>
        <taxon>Harpellales</taxon>
        <taxon>Legeriomycetaceae</taxon>
        <taxon>Zancudomyces</taxon>
    </lineage>
</organism>
<accession>A0A1R1PZI6</accession>
<evidence type="ECO:0000313" key="3">
    <source>
        <dbReference type="EMBL" id="OMH86349.1"/>
    </source>
</evidence>
<dbReference type="Gene3D" id="1.10.510.10">
    <property type="entry name" value="Transferase(Phosphotransferase) domain 1"/>
    <property type="match status" value="1"/>
</dbReference>
<comment type="caution">
    <text evidence="3">The sequence shown here is derived from an EMBL/GenBank/DDBJ whole genome shotgun (WGS) entry which is preliminary data.</text>
</comment>
<dbReference type="GO" id="GO:0055088">
    <property type="term" value="P:lipid homeostasis"/>
    <property type="evidence" value="ECO:0007669"/>
    <property type="project" value="TreeGrafter"/>
</dbReference>
<name>A0A1R1PZI6_ZANCU</name>
<dbReference type="GO" id="GO:0005743">
    <property type="term" value="C:mitochondrial inner membrane"/>
    <property type="evidence" value="ECO:0007669"/>
    <property type="project" value="TreeGrafter"/>
</dbReference>
<protein>
    <submittedName>
        <fullName evidence="3">Putative aarF domain-containing protein kinase 1</fullName>
    </submittedName>
</protein>
<dbReference type="Pfam" id="PF03109">
    <property type="entry name" value="ABC1"/>
    <property type="match status" value="1"/>
</dbReference>
<dbReference type="Proteomes" id="UP000188320">
    <property type="component" value="Unassembled WGS sequence"/>
</dbReference>
<reference evidence="4" key="1">
    <citation type="submission" date="2017-01" db="EMBL/GenBank/DDBJ databases">
        <authorList>
            <person name="Wang Y."/>
            <person name="White M."/>
            <person name="Kvist S."/>
            <person name="Moncalvo J.-M."/>
        </authorList>
    </citation>
    <scope>NUCLEOTIDE SEQUENCE [LARGE SCALE GENOMIC DNA]</scope>
    <source>
        <strain evidence="4">COL-18-3</strain>
    </source>
</reference>
<gene>
    <name evidence="3" type="ORF">AX774_g70</name>
</gene>